<keyword evidence="10" id="KW-0407">Ion channel</keyword>
<feature type="non-terminal residue" evidence="12">
    <location>
        <position position="273"/>
    </location>
</feature>
<evidence type="ECO:0008006" key="14">
    <source>
        <dbReference type="Google" id="ProtNLM"/>
    </source>
</evidence>
<evidence type="ECO:0000256" key="1">
    <source>
        <dbReference type="ARBA" id="ARBA00004651"/>
    </source>
</evidence>
<sequence length="273" mass="29981">LQTTDYISFTTLSFGECILGVLFIISQTYFINKNYKVLVLSSQNICRFGFMHCFAVNMWMWYRFAQANAALSLITMVANDPAVRQLRRSVPTTLPSNNDTLTNSSLLTVVFYSTHQVGVIETMDSSELVNFGRFAAFLSTCTVQYAAIGAAMMFVFWTRMDPLASALFVDGPTCLGAGNKRIADSVDCSSSRSGFYVGFALFILGVFACGTYAGTKRGAVLLFGSYACLCYCCCILAVLAAIISTTHEEYTNDPRPQHILNAIAQHSLGTIER</sequence>
<dbReference type="PANTHER" id="PTHR21522:SF43">
    <property type="entry name" value="OTOPETRIN-2"/>
    <property type="match status" value="1"/>
</dbReference>
<keyword evidence="13" id="KW-1185">Reference proteome</keyword>
<keyword evidence="9 11" id="KW-0472">Membrane</keyword>
<reference evidence="12" key="1">
    <citation type="submission" date="2023-10" db="EMBL/GenBank/DDBJ databases">
        <title>Genome assembly of Pristionchus species.</title>
        <authorList>
            <person name="Yoshida K."/>
            <person name="Sommer R.J."/>
        </authorList>
    </citation>
    <scope>NUCLEOTIDE SEQUENCE</scope>
    <source>
        <strain evidence="12">RS0144</strain>
    </source>
</reference>
<evidence type="ECO:0000256" key="2">
    <source>
        <dbReference type="ARBA" id="ARBA00006513"/>
    </source>
</evidence>
<evidence type="ECO:0000256" key="8">
    <source>
        <dbReference type="ARBA" id="ARBA00023065"/>
    </source>
</evidence>
<evidence type="ECO:0000313" key="13">
    <source>
        <dbReference type="Proteomes" id="UP001432027"/>
    </source>
</evidence>
<comment type="caution">
    <text evidence="12">The sequence shown here is derived from an EMBL/GenBank/DDBJ whole genome shotgun (WGS) entry which is preliminary data.</text>
</comment>
<dbReference type="AlphaFoldDB" id="A0AAV5TGG2"/>
<dbReference type="PANTHER" id="PTHR21522">
    <property type="entry name" value="PROTON CHANNEL OTOP"/>
    <property type="match status" value="1"/>
</dbReference>
<evidence type="ECO:0000256" key="10">
    <source>
        <dbReference type="ARBA" id="ARBA00023303"/>
    </source>
</evidence>
<keyword evidence="8" id="KW-0406">Ion transport</keyword>
<keyword evidence="3" id="KW-0813">Transport</keyword>
<evidence type="ECO:0000256" key="9">
    <source>
        <dbReference type="ARBA" id="ARBA00023136"/>
    </source>
</evidence>
<accession>A0AAV5TGG2</accession>
<feature type="transmembrane region" description="Helical" evidence="11">
    <location>
        <begin position="6"/>
        <end position="25"/>
    </location>
</feature>
<name>A0AAV5TGG2_9BILA</name>
<evidence type="ECO:0000256" key="5">
    <source>
        <dbReference type="ARBA" id="ARBA00022692"/>
    </source>
</evidence>
<keyword evidence="6" id="KW-0375">Hydrogen ion transport</keyword>
<evidence type="ECO:0000313" key="12">
    <source>
        <dbReference type="EMBL" id="GMS92061.1"/>
    </source>
</evidence>
<feature type="non-terminal residue" evidence="12">
    <location>
        <position position="1"/>
    </location>
</feature>
<organism evidence="12 13">
    <name type="scientific">Pristionchus entomophagus</name>
    <dbReference type="NCBI Taxonomy" id="358040"/>
    <lineage>
        <taxon>Eukaryota</taxon>
        <taxon>Metazoa</taxon>
        <taxon>Ecdysozoa</taxon>
        <taxon>Nematoda</taxon>
        <taxon>Chromadorea</taxon>
        <taxon>Rhabditida</taxon>
        <taxon>Rhabditina</taxon>
        <taxon>Diplogasteromorpha</taxon>
        <taxon>Diplogasteroidea</taxon>
        <taxon>Neodiplogasteridae</taxon>
        <taxon>Pristionchus</taxon>
    </lineage>
</organism>
<dbReference type="GO" id="GO:0005886">
    <property type="term" value="C:plasma membrane"/>
    <property type="evidence" value="ECO:0007669"/>
    <property type="project" value="UniProtKB-SubCell"/>
</dbReference>
<comment type="subcellular location">
    <subcellularLocation>
        <location evidence="1">Cell membrane</location>
        <topology evidence="1">Multi-pass membrane protein</topology>
    </subcellularLocation>
</comment>
<dbReference type="EMBL" id="BTSX01000004">
    <property type="protein sequence ID" value="GMS92061.1"/>
    <property type="molecule type" value="Genomic_DNA"/>
</dbReference>
<evidence type="ECO:0000256" key="6">
    <source>
        <dbReference type="ARBA" id="ARBA00022781"/>
    </source>
</evidence>
<protein>
    <recommendedName>
        <fullName evidence="14">G protein-coupled receptor</fullName>
    </recommendedName>
</protein>
<evidence type="ECO:0000256" key="11">
    <source>
        <dbReference type="SAM" id="Phobius"/>
    </source>
</evidence>
<evidence type="ECO:0000256" key="4">
    <source>
        <dbReference type="ARBA" id="ARBA00022475"/>
    </source>
</evidence>
<gene>
    <name evidence="12" type="ORF">PENTCL1PPCAC_14236</name>
</gene>
<evidence type="ECO:0000256" key="7">
    <source>
        <dbReference type="ARBA" id="ARBA00022989"/>
    </source>
</evidence>
<dbReference type="Pfam" id="PF03189">
    <property type="entry name" value="Otopetrin"/>
    <property type="match status" value="1"/>
</dbReference>
<proteinExistence type="inferred from homology"/>
<evidence type="ECO:0000256" key="3">
    <source>
        <dbReference type="ARBA" id="ARBA00022448"/>
    </source>
</evidence>
<feature type="transmembrane region" description="Helical" evidence="11">
    <location>
        <begin position="219"/>
        <end position="243"/>
    </location>
</feature>
<keyword evidence="4" id="KW-1003">Cell membrane</keyword>
<keyword evidence="5 11" id="KW-0812">Transmembrane</keyword>
<dbReference type="Proteomes" id="UP001432027">
    <property type="component" value="Unassembled WGS sequence"/>
</dbReference>
<feature type="transmembrane region" description="Helical" evidence="11">
    <location>
        <begin position="195"/>
        <end position="213"/>
    </location>
</feature>
<keyword evidence="7 11" id="KW-1133">Transmembrane helix</keyword>
<dbReference type="InterPro" id="IPR004878">
    <property type="entry name" value="Otopetrin"/>
</dbReference>
<dbReference type="GO" id="GO:0015252">
    <property type="term" value="F:proton channel activity"/>
    <property type="evidence" value="ECO:0007669"/>
    <property type="project" value="InterPro"/>
</dbReference>
<comment type="similarity">
    <text evidence="2">Belongs to the otopetrin family.</text>
</comment>
<feature type="transmembrane region" description="Helical" evidence="11">
    <location>
        <begin position="134"/>
        <end position="157"/>
    </location>
</feature>